<feature type="transmembrane region" description="Helical" evidence="1">
    <location>
        <begin position="74"/>
        <end position="92"/>
    </location>
</feature>
<feature type="transmembrane region" description="Helical" evidence="1">
    <location>
        <begin position="112"/>
        <end position="132"/>
    </location>
</feature>
<protein>
    <submittedName>
        <fullName evidence="2">DUF2177 family protein</fullName>
    </submittedName>
</protein>
<feature type="transmembrane region" description="Helical" evidence="1">
    <location>
        <begin position="43"/>
        <end position="62"/>
    </location>
</feature>
<name>A0A849L0G4_9RHOB</name>
<sequence length="137" mass="14681">MAYVGTYLVGLLVFLAIDAVWLTNVMRPLFERHVGAMLRPDVNYAAAAGFYLLYIVGVLYFCSLPGLREGAVELAFLNGALLGFLAFGTYEFTNMSTLKGWSWSIVAIDTGWGMTLTGVTAVAAMLAGRWLGLGAAG</sequence>
<dbReference type="InterPro" id="IPR018687">
    <property type="entry name" value="DUF2177_membr"/>
</dbReference>
<dbReference type="RefSeq" id="WP_171322993.1">
    <property type="nucleotide sequence ID" value="NZ_JABFBC010000001.1"/>
</dbReference>
<accession>A0A849L0G4</accession>
<evidence type="ECO:0000256" key="1">
    <source>
        <dbReference type="SAM" id="Phobius"/>
    </source>
</evidence>
<dbReference type="Pfam" id="PF09945">
    <property type="entry name" value="DUF2177"/>
    <property type="match status" value="1"/>
</dbReference>
<proteinExistence type="predicted"/>
<keyword evidence="3" id="KW-1185">Reference proteome</keyword>
<gene>
    <name evidence="2" type="ORF">HMH01_04805</name>
</gene>
<keyword evidence="1" id="KW-0472">Membrane</keyword>
<dbReference type="AlphaFoldDB" id="A0A849L0G4"/>
<dbReference type="Proteomes" id="UP000572377">
    <property type="component" value="Unassembled WGS sequence"/>
</dbReference>
<evidence type="ECO:0000313" key="3">
    <source>
        <dbReference type="Proteomes" id="UP000572377"/>
    </source>
</evidence>
<organism evidence="2 3">
    <name type="scientific">Halovulum dunhuangense</name>
    <dbReference type="NCBI Taxonomy" id="1505036"/>
    <lineage>
        <taxon>Bacteria</taxon>
        <taxon>Pseudomonadati</taxon>
        <taxon>Pseudomonadota</taxon>
        <taxon>Alphaproteobacteria</taxon>
        <taxon>Rhodobacterales</taxon>
        <taxon>Paracoccaceae</taxon>
        <taxon>Halovulum</taxon>
    </lineage>
</organism>
<dbReference type="EMBL" id="JABFBC010000001">
    <property type="protein sequence ID" value="NNU79757.1"/>
    <property type="molecule type" value="Genomic_DNA"/>
</dbReference>
<comment type="caution">
    <text evidence="2">The sequence shown here is derived from an EMBL/GenBank/DDBJ whole genome shotgun (WGS) entry which is preliminary data.</text>
</comment>
<keyword evidence="1" id="KW-1133">Transmembrane helix</keyword>
<reference evidence="2 3" key="1">
    <citation type="submission" date="2020-05" db="EMBL/GenBank/DDBJ databases">
        <title>Gimesia benthica sp. nov., a novel planctomycete isolated from a deep-sea water sample of the Northwest Indian Ocean.</title>
        <authorList>
            <person name="Wang J."/>
            <person name="Ruan C."/>
            <person name="Song L."/>
            <person name="Zhu Y."/>
            <person name="Li A."/>
            <person name="Zheng X."/>
            <person name="Wang L."/>
            <person name="Lu Z."/>
            <person name="Huang Y."/>
            <person name="Du W."/>
            <person name="Zhou Y."/>
            <person name="Huang L."/>
            <person name="Dai X."/>
        </authorList>
    </citation>
    <scope>NUCLEOTIDE SEQUENCE [LARGE SCALE GENOMIC DNA]</scope>
    <source>
        <strain evidence="2 3">YYQ-30</strain>
    </source>
</reference>
<keyword evidence="1" id="KW-0812">Transmembrane</keyword>
<evidence type="ECO:0000313" key="2">
    <source>
        <dbReference type="EMBL" id="NNU79757.1"/>
    </source>
</evidence>